<organism evidence="1 2">
    <name type="scientific">Longibacter salinarum</name>
    <dbReference type="NCBI Taxonomy" id="1850348"/>
    <lineage>
        <taxon>Bacteria</taxon>
        <taxon>Pseudomonadati</taxon>
        <taxon>Rhodothermota</taxon>
        <taxon>Rhodothermia</taxon>
        <taxon>Rhodothermales</taxon>
        <taxon>Salisaetaceae</taxon>
        <taxon>Longibacter</taxon>
    </lineage>
</organism>
<dbReference type="Proteomes" id="UP000220102">
    <property type="component" value="Unassembled WGS sequence"/>
</dbReference>
<protein>
    <submittedName>
        <fullName evidence="1">Uncharacterized protein</fullName>
    </submittedName>
</protein>
<sequence>MERPPEDHLRVHFSGSWSDKAQSRLLRAVRAFDDRHGLGEPSPHVGRPWVAVKHDMEARTILFVSRTGMKRPFSGATVDEIIALLQSDSLPGQPLL</sequence>
<evidence type="ECO:0000313" key="2">
    <source>
        <dbReference type="Proteomes" id="UP000220102"/>
    </source>
</evidence>
<gene>
    <name evidence="1" type="ORF">CRI94_15685</name>
</gene>
<dbReference type="RefSeq" id="WP_098078110.1">
    <property type="nucleotide sequence ID" value="NZ_PDEQ01000009.1"/>
</dbReference>
<keyword evidence="2" id="KW-1185">Reference proteome</keyword>
<proteinExistence type="predicted"/>
<name>A0A2A8CU91_9BACT</name>
<dbReference type="AlphaFoldDB" id="A0A2A8CU91"/>
<reference evidence="1 2" key="1">
    <citation type="submission" date="2017-10" db="EMBL/GenBank/DDBJ databases">
        <title>Draft genome of Longibacter Salinarum.</title>
        <authorList>
            <person name="Goh K.M."/>
            <person name="Shamsir M.S."/>
            <person name="Lim S.W."/>
        </authorList>
    </citation>
    <scope>NUCLEOTIDE SEQUENCE [LARGE SCALE GENOMIC DNA]</scope>
    <source>
        <strain evidence="1 2">KCTC 52045</strain>
    </source>
</reference>
<evidence type="ECO:0000313" key="1">
    <source>
        <dbReference type="EMBL" id="PEN11472.1"/>
    </source>
</evidence>
<dbReference type="EMBL" id="PDEQ01000009">
    <property type="protein sequence ID" value="PEN11472.1"/>
    <property type="molecule type" value="Genomic_DNA"/>
</dbReference>
<comment type="caution">
    <text evidence="1">The sequence shown here is derived from an EMBL/GenBank/DDBJ whole genome shotgun (WGS) entry which is preliminary data.</text>
</comment>
<accession>A0A2A8CU91</accession>